<feature type="compositionally biased region" description="Basic and acidic residues" evidence="1">
    <location>
        <begin position="309"/>
        <end position="321"/>
    </location>
</feature>
<protein>
    <submittedName>
        <fullName evidence="2">Uncharacterized protein</fullName>
    </submittedName>
</protein>
<gene>
    <name evidence="2" type="ORF">BGZ95_004261</name>
</gene>
<organism evidence="2 3">
    <name type="scientific">Linnemannia exigua</name>
    <dbReference type="NCBI Taxonomy" id="604196"/>
    <lineage>
        <taxon>Eukaryota</taxon>
        <taxon>Fungi</taxon>
        <taxon>Fungi incertae sedis</taxon>
        <taxon>Mucoromycota</taxon>
        <taxon>Mortierellomycotina</taxon>
        <taxon>Mortierellomycetes</taxon>
        <taxon>Mortierellales</taxon>
        <taxon>Mortierellaceae</taxon>
        <taxon>Linnemannia</taxon>
    </lineage>
</organism>
<feature type="region of interest" description="Disordered" evidence="1">
    <location>
        <begin position="146"/>
        <end position="170"/>
    </location>
</feature>
<feature type="compositionally biased region" description="Polar residues" evidence="1">
    <location>
        <begin position="146"/>
        <end position="164"/>
    </location>
</feature>
<sequence length="410" mass="45435">MLLVLDQGRCQYYENGTRKRGPQWDHCEKQRPEEDSSSSSYVEHDATGVIEEEVEEADEEELAWRKQQRQRQEFSPDFKRSALEKGKGKSVDRDMSQVCLFDEPAVQEQGPNQEVDPLGSLAVIDSPLSPRFAAVLSESPTISAKSSQVFSAHPSRSSTPNFESAITPRGKASLSASSSSMLFPGRKLSWSDLPNKPTSPASALLLDALLKPASSSATPQGSTSTTTSKSTGVLTRNSTKNDPAQRLKQQWDQKMRSQSVMFMSPSAMTARSRSMLLSPPPMTISGSKLWMRNSVHLLAPPLPSTAEGVDNKSQRLQDQRQRRQGALSESDLDSQHIETEADQEMEEELRQLLDDATNDDSQYLNNNKNNRRNGVVETRKARRALSMVELSASTSASQYKAALPTTRTRE</sequence>
<feature type="non-terminal residue" evidence="2">
    <location>
        <position position="410"/>
    </location>
</feature>
<feature type="compositionally biased region" description="Basic and acidic residues" evidence="1">
    <location>
        <begin position="70"/>
        <end position="90"/>
    </location>
</feature>
<reference evidence="2" key="1">
    <citation type="journal article" date="2020" name="Fungal Divers.">
        <title>Resolving the Mortierellaceae phylogeny through synthesis of multi-gene phylogenetics and phylogenomics.</title>
        <authorList>
            <person name="Vandepol N."/>
            <person name="Liber J."/>
            <person name="Desiro A."/>
            <person name="Na H."/>
            <person name="Kennedy M."/>
            <person name="Barry K."/>
            <person name="Grigoriev I.V."/>
            <person name="Miller A.N."/>
            <person name="O'Donnell K."/>
            <person name="Stajich J.E."/>
            <person name="Bonito G."/>
        </authorList>
    </citation>
    <scope>NUCLEOTIDE SEQUENCE</scope>
    <source>
        <strain evidence="2">NRRL 28262</strain>
    </source>
</reference>
<evidence type="ECO:0000313" key="3">
    <source>
        <dbReference type="Proteomes" id="UP001194580"/>
    </source>
</evidence>
<accession>A0AAD4H285</accession>
<name>A0AAD4H285_9FUNG</name>
<evidence type="ECO:0000313" key="2">
    <source>
        <dbReference type="EMBL" id="KAG0261260.1"/>
    </source>
</evidence>
<comment type="caution">
    <text evidence="2">The sequence shown here is derived from an EMBL/GenBank/DDBJ whole genome shotgun (WGS) entry which is preliminary data.</text>
</comment>
<dbReference type="AlphaFoldDB" id="A0AAD4H285"/>
<feature type="compositionally biased region" description="Basic and acidic residues" evidence="1">
    <location>
        <begin position="22"/>
        <end position="34"/>
    </location>
</feature>
<evidence type="ECO:0000256" key="1">
    <source>
        <dbReference type="SAM" id="MobiDB-lite"/>
    </source>
</evidence>
<proteinExistence type="predicted"/>
<feature type="region of interest" description="Disordered" evidence="1">
    <location>
        <begin position="14"/>
        <end position="90"/>
    </location>
</feature>
<feature type="compositionally biased region" description="Basic and acidic residues" evidence="1">
    <location>
        <begin position="243"/>
        <end position="255"/>
    </location>
</feature>
<feature type="compositionally biased region" description="Polar residues" evidence="1">
    <location>
        <begin position="232"/>
        <end position="242"/>
    </location>
</feature>
<dbReference type="EMBL" id="JAAAIL010002048">
    <property type="protein sequence ID" value="KAG0261260.1"/>
    <property type="molecule type" value="Genomic_DNA"/>
</dbReference>
<feature type="region of interest" description="Disordered" evidence="1">
    <location>
        <begin position="301"/>
        <end position="410"/>
    </location>
</feature>
<feature type="compositionally biased region" description="Acidic residues" evidence="1">
    <location>
        <begin position="50"/>
        <end position="61"/>
    </location>
</feature>
<keyword evidence="3" id="KW-1185">Reference proteome</keyword>
<feature type="region of interest" description="Disordered" evidence="1">
    <location>
        <begin position="213"/>
        <end position="258"/>
    </location>
</feature>
<feature type="compositionally biased region" description="Low complexity" evidence="1">
    <location>
        <begin position="213"/>
        <end position="231"/>
    </location>
</feature>
<dbReference type="Proteomes" id="UP001194580">
    <property type="component" value="Unassembled WGS sequence"/>
</dbReference>